<dbReference type="Proteomes" id="UP000265140">
    <property type="component" value="Chromosome 24"/>
</dbReference>
<evidence type="ECO:0000313" key="3">
    <source>
        <dbReference type="Ensembl" id="ENSELUP00000093039.1"/>
    </source>
</evidence>
<reference evidence="3" key="3">
    <citation type="submission" date="2025-09" db="UniProtKB">
        <authorList>
            <consortium name="Ensembl"/>
        </authorList>
    </citation>
    <scope>IDENTIFICATION</scope>
</reference>
<evidence type="ECO:0000313" key="4">
    <source>
        <dbReference type="Proteomes" id="UP000265140"/>
    </source>
</evidence>
<protein>
    <submittedName>
        <fullName evidence="3">Uncharacterized protein</fullName>
    </submittedName>
</protein>
<reference evidence="3 4" key="1">
    <citation type="submission" date="2020-02" db="EMBL/GenBank/DDBJ databases">
        <title>Esox lucius (northern pike) genome, fEsoLuc1, primary haplotype.</title>
        <authorList>
            <person name="Myers G."/>
            <person name="Karagic N."/>
            <person name="Meyer A."/>
            <person name="Pippel M."/>
            <person name="Reichard M."/>
            <person name="Winkler S."/>
            <person name="Tracey A."/>
            <person name="Sims Y."/>
            <person name="Howe K."/>
            <person name="Rhie A."/>
            <person name="Formenti G."/>
            <person name="Durbin R."/>
            <person name="Fedrigo O."/>
            <person name="Jarvis E.D."/>
        </authorList>
    </citation>
    <scope>NUCLEOTIDE SEQUENCE [LARGE SCALE GENOMIC DNA]</scope>
</reference>
<dbReference type="InterPro" id="IPR002494">
    <property type="entry name" value="KAP"/>
</dbReference>
<dbReference type="GO" id="GO:0045095">
    <property type="term" value="C:keratin filament"/>
    <property type="evidence" value="ECO:0007669"/>
    <property type="project" value="InterPro"/>
</dbReference>
<proteinExistence type="predicted"/>
<keyword evidence="4" id="KW-1185">Reference proteome</keyword>
<evidence type="ECO:0000256" key="2">
    <source>
        <dbReference type="SAM" id="MobiDB-lite"/>
    </source>
</evidence>
<dbReference type="Pfam" id="PF13885">
    <property type="entry name" value="Keratin_B2_2"/>
    <property type="match status" value="1"/>
</dbReference>
<name>A0AAY5KW42_ESOLU</name>
<organism evidence="3 4">
    <name type="scientific">Esox lucius</name>
    <name type="common">Northern pike</name>
    <dbReference type="NCBI Taxonomy" id="8010"/>
    <lineage>
        <taxon>Eukaryota</taxon>
        <taxon>Metazoa</taxon>
        <taxon>Chordata</taxon>
        <taxon>Craniata</taxon>
        <taxon>Vertebrata</taxon>
        <taxon>Euteleostomi</taxon>
        <taxon>Actinopterygii</taxon>
        <taxon>Neopterygii</taxon>
        <taxon>Teleostei</taxon>
        <taxon>Protacanthopterygii</taxon>
        <taxon>Esociformes</taxon>
        <taxon>Esocidae</taxon>
        <taxon>Esox</taxon>
    </lineage>
</organism>
<dbReference type="GeneTree" id="ENSGT01150000289569"/>
<feature type="region of interest" description="Disordered" evidence="2">
    <location>
        <begin position="1"/>
        <end position="39"/>
    </location>
</feature>
<keyword evidence="1" id="KW-0416">Keratin</keyword>
<dbReference type="AlphaFoldDB" id="A0AAY5KW42"/>
<dbReference type="GO" id="GO:0005829">
    <property type="term" value="C:cytosol"/>
    <property type="evidence" value="ECO:0007669"/>
    <property type="project" value="UniProtKB-ARBA"/>
</dbReference>
<evidence type="ECO:0000256" key="1">
    <source>
        <dbReference type="ARBA" id="ARBA00022744"/>
    </source>
</evidence>
<reference evidence="3" key="2">
    <citation type="submission" date="2025-08" db="UniProtKB">
        <authorList>
            <consortium name="Ensembl"/>
        </authorList>
    </citation>
    <scope>IDENTIFICATION</scope>
</reference>
<sequence>MPTSCQPTSCQPTSCQPTSCQPTSCQPTSCQPTSCQPTSCQPTSCQPTKFLLSKLVLHLCENGEPICYKHLSTAEHNTFFVCLSIFPVTLQQTYGEQYAWKCIKIVL</sequence>
<accession>A0AAY5KW42</accession>
<dbReference type="Ensembl" id="ENSELUT00000108837.1">
    <property type="protein sequence ID" value="ENSELUP00000093039.1"/>
    <property type="gene ID" value="ENSELUG00000040412.1"/>
</dbReference>